<feature type="region of interest" description="Disordered" evidence="23">
    <location>
        <begin position="445"/>
        <end position="512"/>
    </location>
</feature>
<organism evidence="26 27">
    <name type="scientific">Laticauda laticaudata</name>
    <name type="common">Blue-ringed sea krait</name>
    <name type="synonym">Blue-lipped sea krait</name>
    <dbReference type="NCBI Taxonomy" id="8630"/>
    <lineage>
        <taxon>Eukaryota</taxon>
        <taxon>Metazoa</taxon>
        <taxon>Chordata</taxon>
        <taxon>Craniata</taxon>
        <taxon>Vertebrata</taxon>
        <taxon>Euteleostomi</taxon>
        <taxon>Lepidosauria</taxon>
        <taxon>Squamata</taxon>
        <taxon>Bifurcata</taxon>
        <taxon>Unidentata</taxon>
        <taxon>Episquamata</taxon>
        <taxon>Toxicofera</taxon>
        <taxon>Serpentes</taxon>
        <taxon>Colubroidea</taxon>
        <taxon>Elapidae</taxon>
        <taxon>Laticaudinae</taxon>
        <taxon>Laticauda</taxon>
    </lineage>
</organism>
<keyword evidence="16" id="KW-0966">Cell projection</keyword>
<dbReference type="GO" id="GO:0030426">
    <property type="term" value="C:growth cone"/>
    <property type="evidence" value="ECO:0007669"/>
    <property type="project" value="UniProtKB-SubCell"/>
</dbReference>
<keyword evidence="12" id="KW-0067">ATP-binding</keyword>
<reference evidence="26" key="2">
    <citation type="submission" date="2025-09" db="UniProtKB">
        <authorList>
            <consortium name="Ensembl"/>
        </authorList>
    </citation>
    <scope>IDENTIFICATION</scope>
</reference>
<feature type="repeat" description="WD" evidence="21">
    <location>
        <begin position="889"/>
        <end position="928"/>
    </location>
</feature>
<accession>A0A8C5RSS5</accession>
<evidence type="ECO:0000259" key="24">
    <source>
        <dbReference type="Pfam" id="PF23203"/>
    </source>
</evidence>
<dbReference type="PANTHER" id="PTHR47969">
    <property type="entry name" value="CHROMOSOME-ASSOCIATED KINESIN KIF4A-RELATED"/>
    <property type="match status" value="1"/>
</dbReference>
<dbReference type="Pfam" id="PF23204">
    <property type="entry name" value="KIF21A_2nd"/>
    <property type="match status" value="1"/>
</dbReference>
<dbReference type="PROSITE" id="PS50082">
    <property type="entry name" value="WD_REPEATS_2"/>
    <property type="match status" value="4"/>
</dbReference>
<dbReference type="PROSITE" id="PS00678">
    <property type="entry name" value="WD_REPEATS_1"/>
    <property type="match status" value="1"/>
</dbReference>
<evidence type="ECO:0000256" key="5">
    <source>
        <dbReference type="ARBA" id="ARBA00004624"/>
    </source>
</evidence>
<keyword evidence="27" id="KW-1185">Reference proteome</keyword>
<evidence type="ECO:0000256" key="11">
    <source>
        <dbReference type="ARBA" id="ARBA00022741"/>
    </source>
</evidence>
<evidence type="ECO:0000256" key="22">
    <source>
        <dbReference type="SAM" id="Coils"/>
    </source>
</evidence>
<evidence type="ECO:0000256" key="1">
    <source>
        <dbReference type="ARBA" id="ARBA00004245"/>
    </source>
</evidence>
<evidence type="ECO:0000256" key="20">
    <source>
        <dbReference type="ARBA" id="ARBA00073301"/>
    </source>
</evidence>
<evidence type="ECO:0000256" key="3">
    <source>
        <dbReference type="ARBA" id="ARBA00004489"/>
    </source>
</evidence>
<evidence type="ECO:0000256" key="7">
    <source>
        <dbReference type="ARBA" id="ARBA00022553"/>
    </source>
</evidence>
<dbReference type="GO" id="GO:0005874">
    <property type="term" value="C:microtubule"/>
    <property type="evidence" value="ECO:0007669"/>
    <property type="project" value="UniProtKB-KW"/>
</dbReference>
<dbReference type="GO" id="GO:0031410">
    <property type="term" value="C:cytoplasmic vesicle"/>
    <property type="evidence" value="ECO:0007669"/>
    <property type="project" value="UniProtKB-SubCell"/>
</dbReference>
<dbReference type="FunFam" id="2.130.10.10:FF:000131">
    <property type="entry name" value="Kinesin family member 21A"/>
    <property type="match status" value="1"/>
</dbReference>
<feature type="compositionally biased region" description="Polar residues" evidence="23">
    <location>
        <begin position="456"/>
        <end position="484"/>
    </location>
</feature>
<feature type="repeat" description="WD" evidence="21">
    <location>
        <begin position="1125"/>
        <end position="1160"/>
    </location>
</feature>
<evidence type="ECO:0000256" key="21">
    <source>
        <dbReference type="PROSITE-ProRule" id="PRU00221"/>
    </source>
</evidence>
<dbReference type="Gene3D" id="2.130.10.10">
    <property type="entry name" value="YVTN repeat-like/Quinoprotein amine dehydrogenase"/>
    <property type="match status" value="2"/>
</dbReference>
<keyword evidence="10" id="KW-0677">Repeat</keyword>
<dbReference type="GO" id="GO:0007052">
    <property type="term" value="P:mitotic spindle organization"/>
    <property type="evidence" value="ECO:0007669"/>
    <property type="project" value="TreeGrafter"/>
</dbReference>
<keyword evidence="14" id="KW-0505">Motor protein</keyword>
<evidence type="ECO:0000256" key="18">
    <source>
        <dbReference type="ARBA" id="ARBA00055608"/>
    </source>
</evidence>
<evidence type="ECO:0000259" key="25">
    <source>
        <dbReference type="Pfam" id="PF23204"/>
    </source>
</evidence>
<dbReference type="InterPro" id="IPR019775">
    <property type="entry name" value="WD40_repeat_CS"/>
</dbReference>
<feature type="compositionally biased region" description="Polar residues" evidence="23">
    <location>
        <begin position="790"/>
        <end position="802"/>
    </location>
</feature>
<keyword evidence="9" id="KW-0493">Microtubule</keyword>
<keyword evidence="15" id="KW-0206">Cytoskeleton</keyword>
<dbReference type="GO" id="GO:0005524">
    <property type="term" value="F:ATP binding"/>
    <property type="evidence" value="ECO:0007669"/>
    <property type="project" value="UniProtKB-KW"/>
</dbReference>
<evidence type="ECO:0000256" key="13">
    <source>
        <dbReference type="ARBA" id="ARBA00023054"/>
    </source>
</evidence>
<name>A0A8C5RSS5_LATLA</name>
<dbReference type="SUPFAM" id="SSF50978">
    <property type="entry name" value="WD40 repeat-like"/>
    <property type="match status" value="1"/>
</dbReference>
<evidence type="ECO:0000256" key="14">
    <source>
        <dbReference type="ARBA" id="ARBA00023175"/>
    </source>
</evidence>
<keyword evidence="13 22" id="KW-0175">Coiled coil</keyword>
<evidence type="ECO:0000313" key="26">
    <source>
        <dbReference type="Ensembl" id="ENSLLTP00000006809.1"/>
    </source>
</evidence>
<evidence type="ECO:0000256" key="19">
    <source>
        <dbReference type="ARBA" id="ARBA00062361"/>
    </source>
</evidence>
<dbReference type="PROSITE" id="PS50294">
    <property type="entry name" value="WD_REPEATS_REGION"/>
    <property type="match status" value="1"/>
</dbReference>
<evidence type="ECO:0000313" key="27">
    <source>
        <dbReference type="Proteomes" id="UP000694406"/>
    </source>
</evidence>
<dbReference type="CDD" id="cd22262">
    <property type="entry name" value="Rcc_KIF21B"/>
    <property type="match status" value="1"/>
</dbReference>
<evidence type="ECO:0000256" key="12">
    <source>
        <dbReference type="ARBA" id="ARBA00022840"/>
    </source>
</evidence>
<dbReference type="GeneTree" id="ENSGT00940000159650"/>
<dbReference type="Ensembl" id="ENSLLTT00000007074.1">
    <property type="protein sequence ID" value="ENSLLTP00000006809.1"/>
    <property type="gene ID" value="ENSLLTG00000004207.1"/>
</dbReference>
<dbReference type="Pfam" id="PF23203">
    <property type="entry name" value="KIF21A"/>
    <property type="match status" value="1"/>
</dbReference>
<feature type="region of interest" description="Disordered" evidence="23">
    <location>
        <begin position="784"/>
        <end position="836"/>
    </location>
</feature>
<protein>
    <recommendedName>
        <fullName evidence="20">Kinesin-like protein KIF21B</fullName>
    </recommendedName>
</protein>
<dbReference type="SUPFAM" id="SSF46579">
    <property type="entry name" value="Prefoldin"/>
    <property type="match status" value="1"/>
</dbReference>
<feature type="domain" description="KIF21A/B first helical" evidence="25">
    <location>
        <begin position="39"/>
        <end position="128"/>
    </location>
</feature>
<dbReference type="Proteomes" id="UP000694406">
    <property type="component" value="Unplaced"/>
</dbReference>
<feature type="coiled-coil region" evidence="22">
    <location>
        <begin position="96"/>
        <end position="123"/>
    </location>
</feature>
<keyword evidence="17" id="KW-0968">Cytoplasmic vesicle</keyword>
<evidence type="ECO:0000256" key="16">
    <source>
        <dbReference type="ARBA" id="ARBA00023273"/>
    </source>
</evidence>
<dbReference type="SMART" id="SM00320">
    <property type="entry name" value="WD40"/>
    <property type="match status" value="7"/>
</dbReference>
<dbReference type="GO" id="GO:0051231">
    <property type="term" value="P:spindle elongation"/>
    <property type="evidence" value="ECO:0007669"/>
    <property type="project" value="TreeGrafter"/>
</dbReference>
<evidence type="ECO:0000256" key="10">
    <source>
        <dbReference type="ARBA" id="ARBA00022737"/>
    </source>
</evidence>
<dbReference type="FunFam" id="2.130.10.10:FF:000158">
    <property type="entry name" value="Kinesin family member 21A"/>
    <property type="match status" value="1"/>
</dbReference>
<dbReference type="AlphaFoldDB" id="A0A8C5RSS5"/>
<evidence type="ECO:0000256" key="17">
    <source>
        <dbReference type="ARBA" id="ARBA00023329"/>
    </source>
</evidence>
<dbReference type="InterPro" id="IPR027640">
    <property type="entry name" value="Kinesin-like_fam"/>
</dbReference>
<keyword evidence="6" id="KW-0963">Cytoplasm</keyword>
<keyword evidence="7" id="KW-0597">Phosphoprotein</keyword>
<sequence length="1249" mass="140042">MSITSCLFVHFNLPHCFLLTSKGKRVIGEDGSEGYSDLYQENAMLQKENTTLRMRVKAMQEAIDAINIRVTHLMSQEANLILAKAGDGNEAIGALIQNYIMEIEDLRTKLLESEAMNESLRRNLNRVSTRLPYSMGLSPGIGLGDSRSPAPSVEAEATDVLQWAKQDVERLKKETKLRRKSIETHLFFIMVFLLFKEERDESGCEEEGGQDEEDEEDSGSEESLVDSDSDVEEKAANFQADLADLTCEIEIKQKLIDELENSQRRLQTLKHQYEEKLILLQNKIRDTQQERDRVLQNLSSMECYTEEKANKIKADYEKRLREMNRDLQKLQAAQKEHARLLKNQSRYERELKKLQAEVAEMKKAKVALMKQMREEQQRRRMVETKRNREIAQLKKEQRRQEYQIRTLESQKRQQEIVLRRKTQEVSALRRLAKPMTDRVAGRINQKQTMGEPGAEVSSSTITSLEPESGSRSVSSIVRQWNRKTNALLGDSPSSSNGTRTIRKRFPKKGANQTFNKTARLKWQSLEHRVFDIVMQRMTIINLESDMERLIKKREELSLMQEGLLGKRGKLQAENPEEQKGLQELNEEIEVLAANLDYINDSISDCQATIMQIEETKEELDSTDTSVVISSCSLAEARLLLDNFLKASIDKSLQVAQKEAQIRLLEGRLRQTDVTGSSQNHHILDALREKAESHPELQALIHNVQQENGYASTDEEVSEFSLGEPKLSGQMKAVSAECLGPTLDISTKNITKSLASLMEIKEDSVGFSIHDPYYKEKVSRTISLPIRGSTFPRQSRGADTSPLTRRKSYDRGQSIRNPDVGFTPPSSPPSRPRNDRNVFSRLTSNQSQGSALDKSDDSDSSISEVLRGIINPVGGSRSARTAPLQCISVAEGHTKPVLCLDATDELLFSGSKDRSCKMWNLVTGQEIASLKGHPNNVVSIKYCSDSGLVFTVSTSYIKVWDIRDSSKCIRTLTSSGQVITGDACAGTTTRTITSVQGEHQINQIALNPTGTMLYAATGNFVRIWELNRFQPIGKLTGHIGPVMCLTVNKTASNHDLVVTGSKDHYIKMFEIAEGVGGNIGPSHNFEPPHYDGIECLAIQGDILFSGSRDNGIKKWDLEQQELIQQIPAHKDWVCALAFVPSRPMLLSACRGGTVKVWNVDNFTPVGDIRGHDSPINAICTNSKHIFTASSDCRVKLWNYVPGLTPCLPRLCLDLPPPSLLSCLLSLAVFSLPASLCLPCPSLWELISAAS</sequence>
<comment type="subcellular location">
    <subcellularLocation>
        <location evidence="3">Cell projection</location>
        <location evidence="3">Axon</location>
    </subcellularLocation>
    <subcellularLocation>
        <location evidence="2">Cell projection</location>
        <location evidence="2">Dendrite</location>
    </subcellularLocation>
    <subcellularLocation>
        <location evidence="5">Cell projection</location>
        <location evidence="5">Growth cone</location>
    </subcellularLocation>
    <subcellularLocation>
        <location evidence="1">Cytoplasm</location>
        <location evidence="1">Cytoskeleton</location>
    </subcellularLocation>
    <subcellularLocation>
        <location evidence="4">Cytoplasmic vesicle</location>
    </subcellularLocation>
</comment>
<dbReference type="InterPro" id="IPR036322">
    <property type="entry name" value="WD40_repeat_dom_sf"/>
</dbReference>
<feature type="coiled-coil region" evidence="22">
    <location>
        <begin position="242"/>
        <end position="424"/>
    </location>
</feature>
<feature type="compositionally biased region" description="Acidic residues" evidence="23">
    <location>
        <begin position="203"/>
        <end position="231"/>
    </location>
</feature>
<dbReference type="GO" id="GO:0007018">
    <property type="term" value="P:microtubule-based movement"/>
    <property type="evidence" value="ECO:0007669"/>
    <property type="project" value="InterPro"/>
</dbReference>
<feature type="domain" description="KIF21A/B second helical" evidence="24">
    <location>
        <begin position="512"/>
        <end position="671"/>
    </location>
</feature>
<feature type="repeat" description="WD" evidence="21">
    <location>
        <begin position="1085"/>
        <end position="1124"/>
    </location>
</feature>
<keyword evidence="11" id="KW-0547">Nucleotide-binding</keyword>
<dbReference type="FunFam" id="2.130.10.10:FF:000490">
    <property type="entry name" value="Kinesin family member 21B"/>
    <property type="match status" value="1"/>
</dbReference>
<dbReference type="GO" id="GO:0003777">
    <property type="term" value="F:microtubule motor activity"/>
    <property type="evidence" value="ECO:0007669"/>
    <property type="project" value="InterPro"/>
</dbReference>
<dbReference type="InterPro" id="IPR056533">
    <property type="entry name" value="KIF21A/B_hel_1"/>
</dbReference>
<dbReference type="InterPro" id="IPR015943">
    <property type="entry name" value="WD40/YVTN_repeat-like_dom_sf"/>
</dbReference>
<evidence type="ECO:0000256" key="23">
    <source>
        <dbReference type="SAM" id="MobiDB-lite"/>
    </source>
</evidence>
<dbReference type="CDD" id="cd00200">
    <property type="entry name" value="WD40"/>
    <property type="match status" value="1"/>
</dbReference>
<comment type="subunit">
    <text evidence="19">Interacts with TRIM3; the interaction positively affects motility of KIF21B. Interacts with GABARAP and GABA(A) receptor subunits: GABRG2, GABRA1 and GABRA2. May interact with GABA(A) receptor subunits: GABRB2 and GABRB3.</text>
</comment>
<evidence type="ECO:0000256" key="9">
    <source>
        <dbReference type="ARBA" id="ARBA00022701"/>
    </source>
</evidence>
<evidence type="ECO:0000256" key="8">
    <source>
        <dbReference type="ARBA" id="ARBA00022574"/>
    </source>
</evidence>
<feature type="coiled-coil region" evidence="22">
    <location>
        <begin position="539"/>
        <end position="601"/>
    </location>
</feature>
<feature type="region of interest" description="Disordered" evidence="23">
    <location>
        <begin position="202"/>
        <end position="231"/>
    </location>
</feature>
<dbReference type="GO" id="GO:0030425">
    <property type="term" value="C:dendrite"/>
    <property type="evidence" value="ECO:0007669"/>
    <property type="project" value="UniProtKB-SubCell"/>
</dbReference>
<comment type="function">
    <text evidence="18">Plus-end directed microtubule-dependent motor protein which displays processive activity. Is involved in regulation of microtubule dynamics, synapse function and neuronal morphology, including dendritic tree branching and spine formation. Plays a role in lerning and memory. Involved in delivery of gamma-aminobutyric acid (GABA(A)) receptor to cell surface.</text>
</comment>
<proteinExistence type="predicted"/>
<evidence type="ECO:0000256" key="6">
    <source>
        <dbReference type="ARBA" id="ARBA00022490"/>
    </source>
</evidence>
<evidence type="ECO:0000256" key="15">
    <source>
        <dbReference type="ARBA" id="ARBA00023212"/>
    </source>
</evidence>
<dbReference type="Pfam" id="PF00400">
    <property type="entry name" value="WD40"/>
    <property type="match status" value="5"/>
</dbReference>
<evidence type="ECO:0000256" key="2">
    <source>
        <dbReference type="ARBA" id="ARBA00004279"/>
    </source>
</evidence>
<dbReference type="GO" id="GO:0005875">
    <property type="term" value="C:microtubule associated complex"/>
    <property type="evidence" value="ECO:0007669"/>
    <property type="project" value="TreeGrafter"/>
</dbReference>
<reference evidence="26" key="1">
    <citation type="submission" date="2025-08" db="UniProtKB">
        <authorList>
            <consortium name="Ensembl"/>
        </authorList>
    </citation>
    <scope>IDENTIFICATION</scope>
</reference>
<dbReference type="PANTHER" id="PTHR47969:SF32">
    <property type="entry name" value="KINESIN-LIKE PROTEIN KIF21B ISOFORM X1"/>
    <property type="match status" value="1"/>
</dbReference>
<keyword evidence="8 21" id="KW-0853">WD repeat</keyword>
<dbReference type="InterPro" id="IPR056532">
    <property type="entry name" value="KIF21A/B_hel_2"/>
</dbReference>
<dbReference type="InterPro" id="IPR001680">
    <property type="entry name" value="WD40_rpt"/>
</dbReference>
<feature type="repeat" description="WD" evidence="21">
    <location>
        <begin position="1167"/>
        <end position="1197"/>
    </location>
</feature>
<dbReference type="Pfam" id="PF25764">
    <property type="entry name" value="KIF21A_4th"/>
    <property type="match status" value="1"/>
</dbReference>
<evidence type="ECO:0000256" key="4">
    <source>
        <dbReference type="ARBA" id="ARBA00004541"/>
    </source>
</evidence>